<evidence type="ECO:0000256" key="9">
    <source>
        <dbReference type="ARBA" id="ARBA00022884"/>
    </source>
</evidence>
<dbReference type="InterPro" id="IPR018314">
    <property type="entry name" value="RsmB/NOL1/NOP2-like_CS"/>
</dbReference>
<evidence type="ECO:0000256" key="3">
    <source>
        <dbReference type="ARBA" id="ARBA00012629"/>
    </source>
</evidence>
<feature type="region of interest" description="Disordered" evidence="12">
    <location>
        <begin position="436"/>
        <end position="485"/>
    </location>
</feature>
<feature type="compositionally biased region" description="Basic and acidic residues" evidence="12">
    <location>
        <begin position="745"/>
        <end position="756"/>
    </location>
</feature>
<dbReference type="GO" id="GO:0000049">
    <property type="term" value="F:tRNA binding"/>
    <property type="evidence" value="ECO:0007669"/>
    <property type="project" value="UniProtKB-KW"/>
</dbReference>
<dbReference type="Pfam" id="PF25376">
    <property type="entry name" value="Pre-PUA_NSUN2"/>
    <property type="match status" value="1"/>
</dbReference>
<organism evidence="13">
    <name type="scientific">Cyprideis torosa</name>
    <dbReference type="NCBI Taxonomy" id="163714"/>
    <lineage>
        <taxon>Eukaryota</taxon>
        <taxon>Metazoa</taxon>
        <taxon>Ecdysozoa</taxon>
        <taxon>Arthropoda</taxon>
        <taxon>Crustacea</taxon>
        <taxon>Oligostraca</taxon>
        <taxon>Ostracoda</taxon>
        <taxon>Podocopa</taxon>
        <taxon>Podocopida</taxon>
        <taxon>Cytherocopina</taxon>
        <taxon>Cytheroidea</taxon>
        <taxon>Cytherideidae</taxon>
        <taxon>Cyprideis</taxon>
    </lineage>
</organism>
<feature type="compositionally biased region" description="Basic and acidic residues" evidence="12">
    <location>
        <begin position="704"/>
        <end position="725"/>
    </location>
</feature>
<keyword evidence="4" id="KW-0820">tRNA-binding</keyword>
<feature type="region of interest" description="Disordered" evidence="12">
    <location>
        <begin position="704"/>
        <end position="756"/>
    </location>
</feature>
<evidence type="ECO:0000256" key="7">
    <source>
        <dbReference type="ARBA" id="ARBA00022691"/>
    </source>
</evidence>
<dbReference type="GO" id="GO:0016428">
    <property type="term" value="F:tRNA (cytidine-5-)-methyltransferase activity"/>
    <property type="evidence" value="ECO:0007669"/>
    <property type="project" value="InterPro"/>
</dbReference>
<dbReference type="InterPro" id="IPR001678">
    <property type="entry name" value="MeTrfase_RsmB-F_NOP2_dom"/>
</dbReference>
<keyword evidence="8" id="KW-0819">tRNA processing</keyword>
<feature type="compositionally biased region" description="Acidic residues" evidence="12">
    <location>
        <begin position="726"/>
        <end position="744"/>
    </location>
</feature>
<dbReference type="Pfam" id="PF01189">
    <property type="entry name" value="Methyltr_RsmB-F"/>
    <property type="match status" value="1"/>
</dbReference>
<keyword evidence="5 11" id="KW-0489">Methyltransferase</keyword>
<proteinExistence type="inferred from homology"/>
<dbReference type="Gene3D" id="3.40.50.150">
    <property type="entry name" value="Vaccinia Virus protein VP39"/>
    <property type="match status" value="1"/>
</dbReference>
<feature type="binding site" evidence="11">
    <location>
        <position position="212"/>
    </location>
    <ligand>
        <name>S-adenosyl-L-methionine</name>
        <dbReference type="ChEBI" id="CHEBI:59789"/>
    </ligand>
</feature>
<dbReference type="SUPFAM" id="SSF53335">
    <property type="entry name" value="S-adenosyl-L-methionine-dependent methyltransferases"/>
    <property type="match status" value="1"/>
</dbReference>
<dbReference type="InterPro" id="IPR029063">
    <property type="entry name" value="SAM-dependent_MTases_sf"/>
</dbReference>
<dbReference type="InterPro" id="IPR057286">
    <property type="entry name" value="PUA_NSUN2"/>
</dbReference>
<evidence type="ECO:0000256" key="4">
    <source>
        <dbReference type="ARBA" id="ARBA00022555"/>
    </source>
</evidence>
<sequence length="756" mass="85391">MGRKKHRQRPCDPAKFQEKKLQSNGDGSPIRGAGYKEIVKENPLFEKYYKQQKIIPDEEEWFRFLSALREPLPTTFRITGFRSETRVLVRKVEKDYLKQLLQVDPELAESLRIKPLPWYPERLAWQLNQTRQILRRSPHFARLHLFLTSETECGAISRQEAVSMIPPLLMDVKSHHKILDMCASPGSKTSQLLEMLHAEEDGIPSGCVIANDIDNGRCYMLTTQVKRLQSPCLMITNQNAAEMPEILVPTAEGGALKPLKFDRILCDVPCSGDGTMRKNVIIWKKWNFGAGVNRHGIQFRIARRGVELLEENGLLVYSTCSMNPIENEAVVARILQEFPPGQLELVSDVAKKLPGLISAPGLSSWTPMGRQGEKFDRFEDIPESYHTLIHPHLFPPKDETIRESLHLDRCVRVYPHHQDTGGFFIAVIRKLPSSTDSAVTPAEDGGVPAELSSSPSSKKAKLEVEESTSESAEGRSKRDKGKKGRKFKGYKEDPFIYLRPDDAVYSDIKSHYGISDLLDPTLLLVRSEGGKRKNIYMTNRMIKNVIVNNEKRLKIINGGVKVFARADSKNTECDFRLAQEGIKIISLFIAEDTVRTASLDLEDTISLLRKISLEDPLWLSDIRSDEARQKLTSIANGSVLLTYRGDEEDGGGSLSPLVLNMVGWKGQNTLRAYIGKSERIHYLRLIGADLQEYEESCLKKKQGDVQLREERALKDSMDNPPKESEQQPDEGAGEDDPGDEDNPGDEEKMETLEEQN</sequence>
<evidence type="ECO:0000256" key="12">
    <source>
        <dbReference type="SAM" id="MobiDB-lite"/>
    </source>
</evidence>
<dbReference type="Pfam" id="PF25378">
    <property type="entry name" value="PUA_NSUN2"/>
    <property type="match status" value="1"/>
</dbReference>
<feature type="compositionally biased region" description="Basic and acidic residues" evidence="12">
    <location>
        <begin position="9"/>
        <end position="21"/>
    </location>
</feature>
<dbReference type="GO" id="GO:0005634">
    <property type="term" value="C:nucleus"/>
    <property type="evidence" value="ECO:0007669"/>
    <property type="project" value="UniProtKB-SubCell"/>
</dbReference>
<dbReference type="PRINTS" id="PR02008">
    <property type="entry name" value="RCMTFAMILY"/>
</dbReference>
<protein>
    <recommendedName>
        <fullName evidence="3">tRNA (cytosine(34)-C(5))-methyltransferase</fullName>
        <ecNumber evidence="3">2.1.1.203</ecNumber>
    </recommendedName>
</protein>
<comment type="similarity">
    <text evidence="2 11">Belongs to the class I-like SAM-binding methyltransferase superfamily. RsmB/NOP family.</text>
</comment>
<feature type="compositionally biased region" description="Low complexity" evidence="12">
    <location>
        <begin position="448"/>
        <end position="457"/>
    </location>
</feature>
<gene>
    <name evidence="13" type="ORF">CTOB1V02_LOCUS485</name>
</gene>
<evidence type="ECO:0000256" key="1">
    <source>
        <dbReference type="ARBA" id="ARBA00004123"/>
    </source>
</evidence>
<feature type="active site" description="Nucleophile" evidence="11">
    <location>
        <position position="320"/>
    </location>
</feature>
<feature type="binding site" evidence="11">
    <location>
        <position position="267"/>
    </location>
    <ligand>
        <name>S-adenosyl-L-methionine</name>
        <dbReference type="ChEBI" id="CHEBI:59789"/>
    </ligand>
</feature>
<keyword evidence="7 11" id="KW-0949">S-adenosyl-L-methionine</keyword>
<keyword evidence="9 11" id="KW-0694">RNA-binding</keyword>
<dbReference type="EC" id="2.1.1.203" evidence="3"/>
<dbReference type="PROSITE" id="PS51686">
    <property type="entry name" value="SAM_MT_RSMB_NOP"/>
    <property type="match status" value="1"/>
</dbReference>
<dbReference type="InterPro" id="IPR057285">
    <property type="entry name" value="Pre-PUA_NSUN2"/>
</dbReference>
<evidence type="ECO:0000256" key="8">
    <source>
        <dbReference type="ARBA" id="ARBA00022694"/>
    </source>
</evidence>
<dbReference type="PANTHER" id="PTHR22808">
    <property type="entry name" value="NCL1 YEAST -RELATED NOL1/NOP2/FMU SUN DOMAIN-CONTAINING"/>
    <property type="match status" value="1"/>
</dbReference>
<dbReference type="AlphaFoldDB" id="A0A7R8ZJF7"/>
<dbReference type="GO" id="GO:0005737">
    <property type="term" value="C:cytoplasm"/>
    <property type="evidence" value="ECO:0007669"/>
    <property type="project" value="TreeGrafter"/>
</dbReference>
<keyword evidence="10" id="KW-0539">Nucleus</keyword>
<feature type="region of interest" description="Disordered" evidence="12">
    <location>
        <begin position="1"/>
        <end position="33"/>
    </location>
</feature>
<reference evidence="13" key="1">
    <citation type="submission" date="2020-11" db="EMBL/GenBank/DDBJ databases">
        <authorList>
            <person name="Tran Van P."/>
        </authorList>
    </citation>
    <scope>NUCLEOTIDE SEQUENCE</scope>
</reference>
<keyword evidence="6 11" id="KW-0808">Transferase</keyword>
<dbReference type="InterPro" id="IPR049560">
    <property type="entry name" value="MeTrfase_RsmB-F_NOP2_cat"/>
</dbReference>
<dbReference type="EMBL" id="OB660064">
    <property type="protein sequence ID" value="CAD7222478.1"/>
    <property type="molecule type" value="Genomic_DNA"/>
</dbReference>
<comment type="subcellular location">
    <subcellularLocation>
        <location evidence="1">Nucleus</location>
    </subcellularLocation>
</comment>
<evidence type="ECO:0000256" key="5">
    <source>
        <dbReference type="ARBA" id="ARBA00022603"/>
    </source>
</evidence>
<dbReference type="PROSITE" id="PS01153">
    <property type="entry name" value="NOL1_NOP2_SUN"/>
    <property type="match status" value="1"/>
</dbReference>
<evidence type="ECO:0000256" key="2">
    <source>
        <dbReference type="ARBA" id="ARBA00007494"/>
    </source>
</evidence>
<evidence type="ECO:0000313" key="13">
    <source>
        <dbReference type="EMBL" id="CAD7222478.1"/>
    </source>
</evidence>
<evidence type="ECO:0000256" key="11">
    <source>
        <dbReference type="PROSITE-ProRule" id="PRU01023"/>
    </source>
</evidence>
<accession>A0A7R8ZJF7</accession>
<evidence type="ECO:0000256" key="6">
    <source>
        <dbReference type="ARBA" id="ARBA00022679"/>
    </source>
</evidence>
<dbReference type="OrthoDB" id="6093671at2759"/>
<dbReference type="PRINTS" id="PR02011">
    <property type="entry name" value="RCMTNCL1"/>
</dbReference>
<dbReference type="PANTHER" id="PTHR22808:SF1">
    <property type="entry name" value="RNA CYTOSINE-C(5)-METHYLTRANSFERASE NSUN2-RELATED"/>
    <property type="match status" value="1"/>
</dbReference>
<name>A0A7R8ZJF7_9CRUS</name>
<evidence type="ECO:0000256" key="10">
    <source>
        <dbReference type="ARBA" id="ARBA00023242"/>
    </source>
</evidence>
<dbReference type="GO" id="GO:0030488">
    <property type="term" value="P:tRNA methylation"/>
    <property type="evidence" value="ECO:0007669"/>
    <property type="project" value="TreeGrafter"/>
</dbReference>
<dbReference type="InterPro" id="IPR023267">
    <property type="entry name" value="RCMT"/>
</dbReference>
<dbReference type="InterPro" id="IPR023270">
    <property type="entry name" value="RCMT_NCL1"/>
</dbReference>
<comment type="caution">
    <text evidence="11">Lacks conserved residue(s) required for the propagation of feature annotation.</text>
</comment>